<gene>
    <name evidence="2" type="ORF">VitviT2T_028019</name>
</gene>
<sequence length="166" mass="18844">MLMENCFRCAAVAIRLWSIHVPSSDFVLEFFLRVDCRDAEEQKRMLCSLSIIIQKVCLSLRVVTDKELEETPSLVSELTVLSDGSPARDETEKLQHTPTEKCSQEQSSWTACLKEAQQSSSITPPFQKEKVRERLSERYPIPPVFCTGRHGKVRPSNSLALSLNLM</sequence>
<keyword evidence="3" id="KW-1185">Reference proteome</keyword>
<evidence type="ECO:0000259" key="1">
    <source>
        <dbReference type="Pfam" id="PF22922"/>
    </source>
</evidence>
<name>A0ABY9DTR9_VITVI</name>
<reference evidence="2 3" key="1">
    <citation type="journal article" date="2023" name="Hortic Res">
        <title>The complete reference genome for grapevine (Vitis vinifera L.) genetics and breeding.</title>
        <authorList>
            <person name="Shi X."/>
            <person name="Cao S."/>
            <person name="Wang X."/>
            <person name="Huang S."/>
            <person name="Wang Y."/>
            <person name="Liu Z."/>
            <person name="Liu W."/>
            <person name="Leng X."/>
            <person name="Peng Y."/>
            <person name="Wang N."/>
            <person name="Wang Y."/>
            <person name="Ma Z."/>
            <person name="Xu X."/>
            <person name="Zhang F."/>
            <person name="Xue H."/>
            <person name="Zhong H."/>
            <person name="Wang Y."/>
            <person name="Zhang K."/>
            <person name="Velt A."/>
            <person name="Avia K."/>
            <person name="Holtgrawe D."/>
            <person name="Grimplet J."/>
            <person name="Matus J.T."/>
            <person name="Ware D."/>
            <person name="Wu X."/>
            <person name="Wang H."/>
            <person name="Liu C."/>
            <person name="Fang Y."/>
            <person name="Rustenholz C."/>
            <person name="Cheng Z."/>
            <person name="Xiao H."/>
            <person name="Zhou Y."/>
        </authorList>
    </citation>
    <scope>NUCLEOTIDE SEQUENCE [LARGE SCALE GENOMIC DNA]</scope>
    <source>
        <strain evidence="3">cv. Pinot noir / PN40024</strain>
        <tissue evidence="2">Leaf</tissue>
    </source>
</reference>
<dbReference type="EMBL" id="CP126665">
    <property type="protein sequence ID" value="WKA10449.1"/>
    <property type="molecule type" value="Genomic_DNA"/>
</dbReference>
<dbReference type="Proteomes" id="UP001227230">
    <property type="component" value="Chromosome 18"/>
</dbReference>
<protein>
    <recommendedName>
        <fullName evidence="1">NLP1-9 GAF domain-containing protein</fullName>
    </recommendedName>
</protein>
<dbReference type="Pfam" id="PF22922">
    <property type="entry name" value="GAF_NLP"/>
    <property type="match status" value="1"/>
</dbReference>
<evidence type="ECO:0000313" key="3">
    <source>
        <dbReference type="Proteomes" id="UP001227230"/>
    </source>
</evidence>
<dbReference type="InterPro" id="IPR045012">
    <property type="entry name" value="NLP"/>
</dbReference>
<evidence type="ECO:0000313" key="2">
    <source>
        <dbReference type="EMBL" id="WKA10449.1"/>
    </source>
</evidence>
<accession>A0ABY9DTR9</accession>
<dbReference type="InterPro" id="IPR055081">
    <property type="entry name" value="NLP1-9_GAF"/>
</dbReference>
<dbReference type="PANTHER" id="PTHR32002">
    <property type="entry name" value="PROTEIN NLP8"/>
    <property type="match status" value="1"/>
</dbReference>
<organism evidence="2 3">
    <name type="scientific">Vitis vinifera</name>
    <name type="common">Grape</name>
    <dbReference type="NCBI Taxonomy" id="29760"/>
    <lineage>
        <taxon>Eukaryota</taxon>
        <taxon>Viridiplantae</taxon>
        <taxon>Streptophyta</taxon>
        <taxon>Embryophyta</taxon>
        <taxon>Tracheophyta</taxon>
        <taxon>Spermatophyta</taxon>
        <taxon>Magnoliopsida</taxon>
        <taxon>eudicotyledons</taxon>
        <taxon>Gunneridae</taxon>
        <taxon>Pentapetalae</taxon>
        <taxon>rosids</taxon>
        <taxon>Vitales</taxon>
        <taxon>Vitaceae</taxon>
        <taxon>Viteae</taxon>
        <taxon>Vitis</taxon>
    </lineage>
</organism>
<feature type="domain" description="NLP1-9 GAF" evidence="1">
    <location>
        <begin position="9"/>
        <end position="61"/>
    </location>
</feature>
<proteinExistence type="predicted"/>
<dbReference type="PANTHER" id="PTHR32002:SF44">
    <property type="entry name" value="PROTEIN NLP4"/>
    <property type="match status" value="1"/>
</dbReference>